<gene>
    <name evidence="1" type="ORF">AB6D66_01620</name>
</gene>
<accession>A0ABV4MRH5</accession>
<dbReference type="EMBL" id="JBFSSG010000001">
    <property type="protein sequence ID" value="MEZ8719747.1"/>
    <property type="molecule type" value="Genomic_DNA"/>
</dbReference>
<evidence type="ECO:0000313" key="1">
    <source>
        <dbReference type="EMBL" id="MEZ8719747.1"/>
    </source>
</evidence>
<name>A0ABV4MRH5_9VIBR</name>
<evidence type="ECO:0000313" key="2">
    <source>
        <dbReference type="Proteomes" id="UP001570071"/>
    </source>
</evidence>
<dbReference type="RefSeq" id="WP_269336651.1">
    <property type="nucleotide sequence ID" value="NZ_JBFSSG010000001.1"/>
</dbReference>
<organism evidence="1 2">
    <name type="scientific">Vibrio pomeroyi</name>
    <dbReference type="NCBI Taxonomy" id="198832"/>
    <lineage>
        <taxon>Bacteria</taxon>
        <taxon>Pseudomonadati</taxon>
        <taxon>Pseudomonadota</taxon>
        <taxon>Gammaproteobacteria</taxon>
        <taxon>Vibrionales</taxon>
        <taxon>Vibrionaceae</taxon>
        <taxon>Vibrio</taxon>
    </lineage>
</organism>
<comment type="caution">
    <text evidence="1">The sequence shown here is derived from an EMBL/GenBank/DDBJ whole genome shotgun (WGS) entry which is preliminary data.</text>
</comment>
<proteinExistence type="predicted"/>
<protein>
    <submittedName>
        <fullName evidence="1">Uncharacterized protein</fullName>
    </submittedName>
</protein>
<dbReference type="Proteomes" id="UP001570071">
    <property type="component" value="Unassembled WGS sequence"/>
</dbReference>
<sequence>MSAITEMLNQYRPLQIQAAAESTGTLHAPVSKLLHAVTLHSERLDNSSLIDIEQVFEQDVFTIDDDYVGHTFESLMKIWHDRLRAINVSENNLLELVKDAARALTINGMMAGDVNAWDMNGLADIGHRLNRQFITSDNRTFQFNSDFAYWESGEEQFDMDSEGFPSNEHGEHVAGSFI</sequence>
<reference evidence="1 2" key="1">
    <citation type="journal article" date="2024" name="ISME J.">
        <title>Tailless and filamentous prophages are predominant in marine Vibrio.</title>
        <authorList>
            <person name="Steensen K."/>
            <person name="Seneca J."/>
            <person name="Bartlau N."/>
            <person name="Yu X.A."/>
            <person name="Hussain F.A."/>
            <person name="Polz M.F."/>
        </authorList>
    </citation>
    <scope>NUCLEOTIDE SEQUENCE [LARGE SCALE GENOMIC DNA]</scope>
    <source>
        <strain evidence="1 2">10N.239.312.F12</strain>
    </source>
</reference>
<keyword evidence="2" id="KW-1185">Reference proteome</keyword>